<evidence type="ECO:0000313" key="2">
    <source>
        <dbReference type="Proteomes" id="UP001186974"/>
    </source>
</evidence>
<sequence>PLFSLFNHSCEPNAHWSDISSSSKLIVKAKRNIAQGEELFVSYDDLQDCPLEERQSILNHWFSCACHCTRCERERRAIENKMTDNPSNSPSGTSFESSDADSAPTSATMESFDSGSLHDWQCKERPSNAAK</sequence>
<protein>
    <submittedName>
        <fullName evidence="1">Uncharacterized protein</fullName>
    </submittedName>
</protein>
<organism evidence="1 2">
    <name type="scientific">Coniosporium uncinatum</name>
    <dbReference type="NCBI Taxonomy" id="93489"/>
    <lineage>
        <taxon>Eukaryota</taxon>
        <taxon>Fungi</taxon>
        <taxon>Dikarya</taxon>
        <taxon>Ascomycota</taxon>
        <taxon>Pezizomycotina</taxon>
        <taxon>Dothideomycetes</taxon>
        <taxon>Dothideomycetes incertae sedis</taxon>
        <taxon>Coniosporium</taxon>
    </lineage>
</organism>
<name>A0ACC3DI90_9PEZI</name>
<comment type="caution">
    <text evidence="1">The sequence shown here is derived from an EMBL/GenBank/DDBJ whole genome shotgun (WGS) entry which is preliminary data.</text>
</comment>
<proteinExistence type="predicted"/>
<dbReference type="EMBL" id="JAWDJW010004246">
    <property type="protein sequence ID" value="KAK3076195.1"/>
    <property type="molecule type" value="Genomic_DNA"/>
</dbReference>
<dbReference type="Proteomes" id="UP001186974">
    <property type="component" value="Unassembled WGS sequence"/>
</dbReference>
<gene>
    <name evidence="1" type="ORF">LTS18_013655</name>
</gene>
<evidence type="ECO:0000313" key="1">
    <source>
        <dbReference type="EMBL" id="KAK3076195.1"/>
    </source>
</evidence>
<accession>A0ACC3DI90</accession>
<feature type="non-terminal residue" evidence="1">
    <location>
        <position position="1"/>
    </location>
</feature>
<keyword evidence="2" id="KW-1185">Reference proteome</keyword>
<reference evidence="1" key="1">
    <citation type="submission" date="2024-09" db="EMBL/GenBank/DDBJ databases">
        <title>Black Yeasts Isolated from many extreme environments.</title>
        <authorList>
            <person name="Coleine C."/>
            <person name="Stajich J.E."/>
            <person name="Selbmann L."/>
        </authorList>
    </citation>
    <scope>NUCLEOTIDE SEQUENCE</scope>
    <source>
        <strain evidence="1">CCFEE 5737</strain>
    </source>
</reference>